<proteinExistence type="predicted"/>
<dbReference type="Gene3D" id="3.10.10.10">
    <property type="entry name" value="HIV Type 1 Reverse Transcriptase, subunit A, domain 1"/>
    <property type="match status" value="1"/>
</dbReference>
<dbReference type="InterPro" id="IPR043128">
    <property type="entry name" value="Rev_trsase/Diguanyl_cyclase"/>
</dbReference>
<dbReference type="FunFam" id="3.30.70.270:FF:000003">
    <property type="entry name" value="Transposon Ty3-G Gag-Pol polyprotein"/>
    <property type="match status" value="1"/>
</dbReference>
<dbReference type="InterPro" id="IPR043502">
    <property type="entry name" value="DNA/RNA_pol_sf"/>
</dbReference>
<dbReference type="Pfam" id="PF00078">
    <property type="entry name" value="RVT_1"/>
    <property type="match status" value="1"/>
</dbReference>
<organism evidence="2 3">
    <name type="scientific">Solanum verrucosum</name>
    <dbReference type="NCBI Taxonomy" id="315347"/>
    <lineage>
        <taxon>Eukaryota</taxon>
        <taxon>Viridiplantae</taxon>
        <taxon>Streptophyta</taxon>
        <taxon>Embryophyta</taxon>
        <taxon>Tracheophyta</taxon>
        <taxon>Spermatophyta</taxon>
        <taxon>Magnoliopsida</taxon>
        <taxon>eudicotyledons</taxon>
        <taxon>Gunneridae</taxon>
        <taxon>Pentapetalae</taxon>
        <taxon>asterids</taxon>
        <taxon>lamiids</taxon>
        <taxon>Solanales</taxon>
        <taxon>Solanaceae</taxon>
        <taxon>Solanoideae</taxon>
        <taxon>Solaneae</taxon>
        <taxon>Solanum</taxon>
    </lineage>
</organism>
<evidence type="ECO:0000313" key="3">
    <source>
        <dbReference type="Proteomes" id="UP001234989"/>
    </source>
</evidence>
<gene>
    <name evidence="2" type="ORF">MTR67_006965</name>
</gene>
<dbReference type="Proteomes" id="UP001234989">
    <property type="component" value="Chromosome 2"/>
</dbReference>
<dbReference type="InterPro" id="IPR053134">
    <property type="entry name" value="RNA-dir_DNA_polymerase"/>
</dbReference>
<sequence length="177" mass="20537">MAFRTLYGHYEFLVMSFCLTNAPTVFMDLMNRVFRKYLDMFAMVFIDDILIYSRSESLHIDHLRIVLQMLKEQQLFAKISKCEFWIRSVAFLGHMVSSKGIDVDPKKTDAFKSWPRTLSPSDISSFLGLFGYYRQFVERFSSIASPSPTLTQRRLSLYGLNHLKGVSKSLNIDLPPL</sequence>
<dbReference type="PANTHER" id="PTHR24559:SF444">
    <property type="entry name" value="REVERSE TRANSCRIPTASE DOMAIN-CONTAINING PROTEIN"/>
    <property type="match status" value="1"/>
</dbReference>
<protein>
    <recommendedName>
        <fullName evidence="1">Reverse transcriptase domain-containing protein</fullName>
    </recommendedName>
</protein>
<dbReference type="InterPro" id="IPR000477">
    <property type="entry name" value="RT_dom"/>
</dbReference>
<dbReference type="EMBL" id="CP133613">
    <property type="protein sequence ID" value="WMV13580.1"/>
    <property type="molecule type" value="Genomic_DNA"/>
</dbReference>
<dbReference type="PANTHER" id="PTHR24559">
    <property type="entry name" value="TRANSPOSON TY3-I GAG-POL POLYPROTEIN"/>
    <property type="match status" value="1"/>
</dbReference>
<evidence type="ECO:0000259" key="1">
    <source>
        <dbReference type="Pfam" id="PF00078"/>
    </source>
</evidence>
<name>A0AAF0Q159_SOLVR</name>
<feature type="domain" description="Reverse transcriptase" evidence="1">
    <location>
        <begin position="5"/>
        <end position="95"/>
    </location>
</feature>
<dbReference type="CDD" id="cd01647">
    <property type="entry name" value="RT_LTR"/>
    <property type="match status" value="1"/>
</dbReference>
<keyword evidence="3" id="KW-1185">Reference proteome</keyword>
<evidence type="ECO:0000313" key="2">
    <source>
        <dbReference type="EMBL" id="WMV13580.1"/>
    </source>
</evidence>
<dbReference type="Gene3D" id="3.30.70.270">
    <property type="match status" value="2"/>
</dbReference>
<dbReference type="SUPFAM" id="SSF56672">
    <property type="entry name" value="DNA/RNA polymerases"/>
    <property type="match status" value="1"/>
</dbReference>
<dbReference type="AlphaFoldDB" id="A0AAF0Q159"/>
<accession>A0AAF0Q159</accession>
<reference evidence="2" key="1">
    <citation type="submission" date="2023-08" db="EMBL/GenBank/DDBJ databases">
        <title>A de novo genome assembly of Solanum verrucosum Schlechtendal, a Mexican diploid species geographically isolated from the other diploid A-genome species in potato relatives.</title>
        <authorList>
            <person name="Hosaka K."/>
        </authorList>
    </citation>
    <scope>NUCLEOTIDE SEQUENCE</scope>
    <source>
        <tissue evidence="2">Young leaves</tissue>
    </source>
</reference>